<keyword evidence="1" id="KW-0812">Transmembrane</keyword>
<keyword evidence="1" id="KW-1133">Transmembrane helix</keyword>
<feature type="transmembrane region" description="Helical" evidence="1">
    <location>
        <begin position="87"/>
        <end position="106"/>
    </location>
</feature>
<evidence type="ECO:0000256" key="1">
    <source>
        <dbReference type="SAM" id="Phobius"/>
    </source>
</evidence>
<organism evidence="2 3">
    <name type="scientific">Georgenia subflava</name>
    <dbReference type="NCBI Taxonomy" id="1622177"/>
    <lineage>
        <taxon>Bacteria</taxon>
        <taxon>Bacillati</taxon>
        <taxon>Actinomycetota</taxon>
        <taxon>Actinomycetes</taxon>
        <taxon>Micrococcales</taxon>
        <taxon>Bogoriellaceae</taxon>
        <taxon>Georgenia</taxon>
    </lineage>
</organism>
<dbReference type="Proteomes" id="UP000437709">
    <property type="component" value="Unassembled WGS sequence"/>
</dbReference>
<sequence length="164" mass="18133">MDDRRDRLRRKYLSLGAGELVAAALFAGGAAWAVAPRLGIDGTTALWCALVPLLVVLVQAGAYWLLARTWVGRRPMPARLARLYRGFRVIDPLILAAGLVGILVRLPDRADVTVLVLAVWAFGVVEYLNYFVVRLSYPASEWFRLVGERRTPRLVQDVDTAGST</sequence>
<evidence type="ECO:0000313" key="2">
    <source>
        <dbReference type="EMBL" id="MPV35582.1"/>
    </source>
</evidence>
<feature type="transmembrane region" description="Helical" evidence="1">
    <location>
        <begin position="12"/>
        <end position="32"/>
    </location>
</feature>
<protein>
    <submittedName>
        <fullName evidence="2">Uncharacterized protein</fullName>
    </submittedName>
</protein>
<dbReference type="OrthoDB" id="3729710at2"/>
<dbReference type="AlphaFoldDB" id="A0A6N7EB21"/>
<name>A0A6N7EB21_9MICO</name>
<dbReference type="EMBL" id="WHPC01000001">
    <property type="protein sequence ID" value="MPV35582.1"/>
    <property type="molecule type" value="Genomic_DNA"/>
</dbReference>
<gene>
    <name evidence="2" type="ORF">GB881_00715</name>
</gene>
<dbReference type="RefSeq" id="WP_152194327.1">
    <property type="nucleotide sequence ID" value="NZ_VUKD01000001.1"/>
</dbReference>
<keyword evidence="1" id="KW-0472">Membrane</keyword>
<accession>A0A6N7EB21</accession>
<feature type="transmembrane region" description="Helical" evidence="1">
    <location>
        <begin position="112"/>
        <end position="133"/>
    </location>
</feature>
<feature type="transmembrane region" description="Helical" evidence="1">
    <location>
        <begin position="44"/>
        <end position="66"/>
    </location>
</feature>
<proteinExistence type="predicted"/>
<evidence type="ECO:0000313" key="3">
    <source>
        <dbReference type="Proteomes" id="UP000437709"/>
    </source>
</evidence>
<keyword evidence="3" id="KW-1185">Reference proteome</keyword>
<reference evidence="2 3" key="1">
    <citation type="submission" date="2019-10" db="EMBL/GenBank/DDBJ databases">
        <title>Georgenia wutianyii sp. nov. and Georgenia yuyongxinii sp. nov. isolated from plateau pika (Ochotona curzoniae) in the Qinghai-Tibet plateau of China.</title>
        <authorList>
            <person name="Tian Z."/>
        </authorList>
    </citation>
    <scope>NUCLEOTIDE SEQUENCE [LARGE SCALE GENOMIC DNA]</scope>
    <source>
        <strain evidence="2 3">JCM 19765</strain>
    </source>
</reference>
<comment type="caution">
    <text evidence="2">The sequence shown here is derived from an EMBL/GenBank/DDBJ whole genome shotgun (WGS) entry which is preliminary data.</text>
</comment>